<evidence type="ECO:0000313" key="4">
    <source>
        <dbReference type="EMBL" id="KAF3337795.1"/>
    </source>
</evidence>
<dbReference type="InterPro" id="IPR001950">
    <property type="entry name" value="SUI1"/>
</dbReference>
<dbReference type="GO" id="GO:0001731">
    <property type="term" value="P:formation of translation preinitiation complex"/>
    <property type="evidence" value="ECO:0007669"/>
    <property type="project" value="InterPro"/>
</dbReference>
<dbReference type="InterPro" id="IPR036877">
    <property type="entry name" value="SUI1_dom_sf"/>
</dbReference>
<feature type="region of interest" description="Disordered" evidence="2">
    <location>
        <begin position="202"/>
        <end position="225"/>
    </location>
</feature>
<keyword evidence="1" id="KW-0963">Cytoplasm</keyword>
<dbReference type="Pfam" id="PF25304">
    <property type="entry name" value="WHD_eIF2D"/>
    <property type="match status" value="1"/>
</dbReference>
<comment type="caution">
    <text evidence="4">The sequence shown here is derived from an EMBL/GenBank/DDBJ whole genome shotgun (WGS) entry which is preliminary data.</text>
</comment>
<dbReference type="PROSITE" id="PS50296">
    <property type="entry name" value="SUI1"/>
    <property type="match status" value="1"/>
</dbReference>
<dbReference type="InterPro" id="IPR048248">
    <property type="entry name" value="PUA_eIF2d-like"/>
</dbReference>
<feature type="compositionally biased region" description="Basic and acidic residues" evidence="2">
    <location>
        <begin position="364"/>
        <end position="377"/>
    </location>
</feature>
<dbReference type="OrthoDB" id="199771at2759"/>
<dbReference type="Pfam" id="PF26291">
    <property type="entry name" value="SWIB_eIF2D"/>
    <property type="match status" value="1"/>
</dbReference>
<dbReference type="SUPFAM" id="SSF88697">
    <property type="entry name" value="PUA domain-like"/>
    <property type="match status" value="1"/>
</dbReference>
<dbReference type="Gene3D" id="3.10.400.20">
    <property type="match status" value="1"/>
</dbReference>
<dbReference type="InterPro" id="IPR057429">
    <property type="entry name" value="WH_eIF2D"/>
</dbReference>
<dbReference type="Pfam" id="PF26292">
    <property type="entry name" value="PUA_elF2D"/>
    <property type="match status" value="1"/>
</dbReference>
<feature type="region of interest" description="Disordered" evidence="2">
    <location>
        <begin position="361"/>
        <end position="392"/>
    </location>
</feature>
<feature type="domain" description="SUI1" evidence="3">
    <location>
        <begin position="509"/>
        <end position="581"/>
    </location>
</feature>
<dbReference type="Proteomes" id="UP000623129">
    <property type="component" value="Unassembled WGS sequence"/>
</dbReference>
<evidence type="ECO:0000259" key="3">
    <source>
        <dbReference type="PROSITE" id="PS50296"/>
    </source>
</evidence>
<evidence type="ECO:0000313" key="5">
    <source>
        <dbReference type="Proteomes" id="UP000623129"/>
    </source>
</evidence>
<dbReference type="SUPFAM" id="SSF47592">
    <property type="entry name" value="SWIB/MDM2 domain"/>
    <property type="match status" value="1"/>
</dbReference>
<dbReference type="FunFam" id="3.30.780.10:FF:000008">
    <property type="entry name" value="eukaryotic translation initiation factor 2D"/>
    <property type="match status" value="1"/>
</dbReference>
<dbReference type="InterPro" id="IPR048247">
    <property type="entry name" value="eIF2D_N"/>
</dbReference>
<keyword evidence="5" id="KW-1185">Reference proteome</keyword>
<reference evidence="4" key="1">
    <citation type="submission" date="2020-01" db="EMBL/GenBank/DDBJ databases">
        <title>Genome sequence of Kobresia littledalei, the first chromosome-level genome in the family Cyperaceae.</title>
        <authorList>
            <person name="Qu G."/>
        </authorList>
    </citation>
    <scope>NUCLEOTIDE SEQUENCE</scope>
    <source>
        <strain evidence="4">C.B.Clarke</strain>
        <tissue evidence="4">Leaf</tissue>
    </source>
</reference>
<gene>
    <name evidence="4" type="ORF">FCM35_KLT18382</name>
</gene>
<dbReference type="CDD" id="cd11610">
    <property type="entry name" value="eIF2D_N"/>
    <property type="match status" value="1"/>
</dbReference>
<dbReference type="Pfam" id="PF17832">
    <property type="entry name" value="Pre-PUA"/>
    <property type="match status" value="1"/>
</dbReference>
<dbReference type="SUPFAM" id="SSF55159">
    <property type="entry name" value="eIF1-like"/>
    <property type="match status" value="1"/>
</dbReference>
<protein>
    <submittedName>
        <fullName evidence="4">Eukaryotic translation initiation factor 2D</fullName>
    </submittedName>
</protein>
<keyword evidence="4" id="KW-0396">Initiation factor</keyword>
<dbReference type="InterPro" id="IPR041366">
    <property type="entry name" value="Pre-PUA"/>
</dbReference>
<feature type="compositionally biased region" description="Polar residues" evidence="2">
    <location>
        <begin position="378"/>
        <end position="392"/>
    </location>
</feature>
<dbReference type="Gene3D" id="3.30.780.10">
    <property type="entry name" value="SUI1-like domain"/>
    <property type="match status" value="1"/>
</dbReference>
<proteinExistence type="predicted"/>
<keyword evidence="4" id="KW-0648">Protein biosynthesis</keyword>
<dbReference type="FunFam" id="3.10.400.20:FF:000003">
    <property type="entry name" value="Eukaryotic translation initiation factor 2D isoform A"/>
    <property type="match status" value="1"/>
</dbReference>
<accession>A0A833R3G4</accession>
<evidence type="ECO:0000256" key="1">
    <source>
        <dbReference type="ARBA" id="ARBA00022490"/>
    </source>
</evidence>
<dbReference type="InterPro" id="IPR039759">
    <property type="entry name" value="eIF2D_SUI1"/>
</dbReference>
<name>A0A833R3G4_9POAL</name>
<dbReference type="InterPro" id="IPR058886">
    <property type="entry name" value="SWIB_eIF2D"/>
</dbReference>
<dbReference type="InterPro" id="IPR015947">
    <property type="entry name" value="PUA-like_sf"/>
</dbReference>
<dbReference type="CDD" id="cd11608">
    <property type="entry name" value="eIF2D_C"/>
    <property type="match status" value="1"/>
</dbReference>
<dbReference type="PROSITE" id="PS50890">
    <property type="entry name" value="PUA"/>
    <property type="match status" value="1"/>
</dbReference>
<dbReference type="Pfam" id="PF01253">
    <property type="entry name" value="SUI1"/>
    <property type="match status" value="1"/>
</dbReference>
<dbReference type="EMBL" id="SWLB01000006">
    <property type="protein sequence ID" value="KAF3337795.1"/>
    <property type="molecule type" value="Genomic_DNA"/>
</dbReference>
<dbReference type="AlphaFoldDB" id="A0A833R3G4"/>
<dbReference type="CDD" id="cd21156">
    <property type="entry name" value="PUA_eIF2d-like"/>
    <property type="match status" value="1"/>
</dbReference>
<dbReference type="InterPro" id="IPR039757">
    <property type="entry name" value="EIF2D"/>
</dbReference>
<dbReference type="PANTHER" id="PTHR12217:SF4">
    <property type="entry name" value="EUKARYOTIC TRANSLATION INITIATION FACTOR 2D"/>
    <property type="match status" value="1"/>
</dbReference>
<sequence>MFKKPVDAKALQRLSGADKKKLRRTAKERFPQASDADIDAIIPPKAEITVSKYPNRVHVYGIEGGFPMLFDIDGRGSEIYPTVYALWMVPELLPSFLLKAGEVSQYILGGADLMFPGISIPQEGLPNFTEGEPYSVRVPGNPAPIAVGATYMSSAQAMKAGLRGKALRVLHYYLDCLWGSVEARYVPNAGFLEDVVFGDPTLSRHPDDSSEIVEENDEGNKELPLDGDQTAEAAEEMSADVSSMLKVSESTAEDDKNKEEKEEHVMTVEEIDAMLDKCLLQALHTSVKDRDLPMPGSTLWSHHILPCRPSGITLDIKKSSHKKLSKWLQSKSSAGLISTKEDKHRKEIMLLQIHHGHADYMSFRPEKKPKEPVDQKDNTNPSPNSDASHSGNSQLEMIEIYKPTTHVNPIFVSVGADTSRYYTASEASDVVFSYVEKENLVKLTDKSKVVLDAILCDALYKGAIKKGGAYPTEIHKRDIGLTFLGRMQIHHHVARGSDSVLRKGTIKPIQILTERRQGNKKMTRVSGLETFLLDPDSLASELQKKFACSTTVAELPGKKGHEVLIQGGVIDNLARHLVEHYGVPKRYIEVLDKTKK</sequence>
<dbReference type="GO" id="GO:0003743">
    <property type="term" value="F:translation initiation factor activity"/>
    <property type="evidence" value="ECO:0007669"/>
    <property type="project" value="UniProtKB-KW"/>
</dbReference>
<dbReference type="PANTHER" id="PTHR12217">
    <property type="entry name" value="EUKARYOTIC TRANSLATION INITIATION FACTOR 2D"/>
    <property type="match status" value="1"/>
</dbReference>
<dbReference type="InterPro" id="IPR036885">
    <property type="entry name" value="SWIB_MDM2_dom_sf"/>
</dbReference>
<organism evidence="4 5">
    <name type="scientific">Carex littledalei</name>
    <dbReference type="NCBI Taxonomy" id="544730"/>
    <lineage>
        <taxon>Eukaryota</taxon>
        <taxon>Viridiplantae</taxon>
        <taxon>Streptophyta</taxon>
        <taxon>Embryophyta</taxon>
        <taxon>Tracheophyta</taxon>
        <taxon>Spermatophyta</taxon>
        <taxon>Magnoliopsida</taxon>
        <taxon>Liliopsida</taxon>
        <taxon>Poales</taxon>
        <taxon>Cyperaceae</taxon>
        <taxon>Cyperoideae</taxon>
        <taxon>Cariceae</taxon>
        <taxon>Carex</taxon>
        <taxon>Carex subgen. Euthyceras</taxon>
    </lineage>
</organism>
<evidence type="ECO:0000256" key="2">
    <source>
        <dbReference type="SAM" id="MobiDB-lite"/>
    </source>
</evidence>